<keyword evidence="6" id="KW-0418">Kinase</keyword>
<dbReference type="Pfam" id="PF02518">
    <property type="entry name" value="HATPase_c"/>
    <property type="match status" value="1"/>
</dbReference>
<keyword evidence="5" id="KW-0547">Nucleotide-binding</keyword>
<dbReference type="SMART" id="SM00387">
    <property type="entry name" value="HATPase_c"/>
    <property type="match status" value="1"/>
</dbReference>
<dbReference type="GO" id="GO:0000160">
    <property type="term" value="P:phosphorelay signal transduction system"/>
    <property type="evidence" value="ECO:0007669"/>
    <property type="project" value="UniProtKB-KW"/>
</dbReference>
<evidence type="ECO:0000256" key="7">
    <source>
        <dbReference type="ARBA" id="ARBA00022840"/>
    </source>
</evidence>
<evidence type="ECO:0000259" key="11">
    <source>
        <dbReference type="PROSITE" id="PS50109"/>
    </source>
</evidence>
<evidence type="ECO:0000313" key="13">
    <source>
        <dbReference type="Proteomes" id="UP000178187"/>
    </source>
</evidence>
<dbReference type="PANTHER" id="PTHR43065">
    <property type="entry name" value="SENSOR HISTIDINE KINASE"/>
    <property type="match status" value="1"/>
</dbReference>
<name>A0A1G1L169_9BACT</name>
<dbReference type="GO" id="GO:0005524">
    <property type="term" value="F:ATP binding"/>
    <property type="evidence" value="ECO:0007669"/>
    <property type="project" value="UniProtKB-KW"/>
</dbReference>
<evidence type="ECO:0000313" key="12">
    <source>
        <dbReference type="EMBL" id="OGW98878.1"/>
    </source>
</evidence>
<evidence type="ECO:0000256" key="5">
    <source>
        <dbReference type="ARBA" id="ARBA00022741"/>
    </source>
</evidence>
<feature type="domain" description="Histidine kinase" evidence="11">
    <location>
        <begin position="585"/>
        <end position="825"/>
    </location>
</feature>
<dbReference type="InterPro" id="IPR003594">
    <property type="entry name" value="HATPase_dom"/>
</dbReference>
<protein>
    <recommendedName>
        <fullName evidence="2">histidine kinase</fullName>
        <ecNumber evidence="2">2.7.13.3</ecNumber>
    </recommendedName>
</protein>
<dbReference type="GO" id="GO:0004673">
    <property type="term" value="F:protein histidine kinase activity"/>
    <property type="evidence" value="ECO:0007669"/>
    <property type="project" value="UniProtKB-EC"/>
</dbReference>
<keyword evidence="3" id="KW-0597">Phosphoprotein</keyword>
<dbReference type="Proteomes" id="UP000178187">
    <property type="component" value="Unassembled WGS sequence"/>
</dbReference>
<dbReference type="InterPro" id="IPR036890">
    <property type="entry name" value="HATPase_C_sf"/>
</dbReference>
<feature type="transmembrane region" description="Helical" evidence="10">
    <location>
        <begin position="74"/>
        <end position="100"/>
    </location>
</feature>
<keyword evidence="4" id="KW-0808">Transferase</keyword>
<feature type="coiled-coil region" evidence="9">
    <location>
        <begin position="521"/>
        <end position="562"/>
    </location>
</feature>
<evidence type="ECO:0000256" key="6">
    <source>
        <dbReference type="ARBA" id="ARBA00022777"/>
    </source>
</evidence>
<keyword evidence="7" id="KW-0067">ATP-binding</keyword>
<feature type="transmembrane region" description="Helical" evidence="10">
    <location>
        <begin position="217"/>
        <end position="236"/>
    </location>
</feature>
<dbReference type="EMBL" id="MHFR01000022">
    <property type="protein sequence ID" value="OGW98878.1"/>
    <property type="molecule type" value="Genomic_DNA"/>
</dbReference>
<reference evidence="12 13" key="1">
    <citation type="journal article" date="2016" name="Nat. Commun.">
        <title>Thousands of microbial genomes shed light on interconnected biogeochemical processes in an aquifer system.</title>
        <authorList>
            <person name="Anantharaman K."/>
            <person name="Brown C.T."/>
            <person name="Hug L.A."/>
            <person name="Sharon I."/>
            <person name="Castelle C.J."/>
            <person name="Probst A.J."/>
            <person name="Thomas B.C."/>
            <person name="Singh A."/>
            <person name="Wilkins M.J."/>
            <person name="Karaoz U."/>
            <person name="Brodie E.L."/>
            <person name="Williams K.H."/>
            <person name="Hubbard S.S."/>
            <person name="Banfield J.F."/>
        </authorList>
    </citation>
    <scope>NUCLEOTIDE SEQUENCE [LARGE SCALE GENOMIC DNA]</scope>
</reference>
<evidence type="ECO:0000256" key="8">
    <source>
        <dbReference type="ARBA" id="ARBA00023012"/>
    </source>
</evidence>
<keyword evidence="10" id="KW-0472">Membrane</keyword>
<feature type="transmembrane region" description="Helical" evidence="10">
    <location>
        <begin position="112"/>
        <end position="131"/>
    </location>
</feature>
<dbReference type="Gene3D" id="3.30.450.40">
    <property type="match status" value="1"/>
</dbReference>
<feature type="transmembrane region" description="Helical" evidence="10">
    <location>
        <begin position="248"/>
        <end position="270"/>
    </location>
</feature>
<dbReference type="Pfam" id="PF16927">
    <property type="entry name" value="HisKA_7TM"/>
    <property type="match status" value="1"/>
</dbReference>
<dbReference type="InterPro" id="IPR029016">
    <property type="entry name" value="GAF-like_dom_sf"/>
</dbReference>
<evidence type="ECO:0000256" key="10">
    <source>
        <dbReference type="SAM" id="Phobius"/>
    </source>
</evidence>
<dbReference type="Gene3D" id="3.30.565.10">
    <property type="entry name" value="Histidine kinase-like ATPase, C-terminal domain"/>
    <property type="match status" value="1"/>
</dbReference>
<feature type="transmembrane region" description="Helical" evidence="10">
    <location>
        <begin position="48"/>
        <end position="68"/>
    </location>
</feature>
<feature type="transmembrane region" description="Helical" evidence="10">
    <location>
        <begin position="14"/>
        <end position="36"/>
    </location>
</feature>
<keyword evidence="10" id="KW-1133">Transmembrane helix</keyword>
<comment type="caution">
    <text evidence="12">The sequence shown here is derived from an EMBL/GenBank/DDBJ whole genome shotgun (WGS) entry which is preliminary data.</text>
</comment>
<accession>A0A1G1L169</accession>
<dbReference type="InterPro" id="IPR031621">
    <property type="entry name" value="HisKA_7TM"/>
</dbReference>
<dbReference type="InterPro" id="IPR005467">
    <property type="entry name" value="His_kinase_dom"/>
</dbReference>
<proteinExistence type="predicted"/>
<sequence length="829" mass="94639">MENLSLYAINSSELLNYVVAYISLGSVLFFLAIFVFAKNPQNSLNRIFSIYSFAIAWWSLFTILMITSNKHSIAYFWDQICLVGAIFIPTTFFHFVQIFLRLQVKNKWFIRFFYLCSIFFLFTNFTTYFVYDVKPQFAFSFYTIPGWAYHVFVSYFSLLSTIGTIQLFIAKQKSKADRTTFAYQAKWLFYSSLLGYIGGGTNFMVVYGVEIPLVTQYANYAVLAYGLSMAYIILRYRFLDIEIIIKRTLVFTGLFGVLLSVVVGVTALTQSFIGKYLHMGDMSVRVLSIVVAMLLFDPVRKWLVNLTDKYLFQKKVDYRQLLKEASEYLAHVDSLKRQTMRIVSFMIKKARIKNASIFVYTRRDPSGLVLEASRPAIRELCGLGFSQAGSGKGIKIPFTHPLIVYLYQKRGPIEKTHLNEMREKELFTQFQEELNEIHDLFVKLKAEAAVPCFGGEAHRQNSPLRQQSEMSEQVHAKAGKGVSHLRGILFLGSQKSDEPYTDEDLDVFSTLAQESSIAFENARLYDEAIQKQRELEQMNSELENAQSQLIRALEEADLTNLRIKQMQGELVETKKRALLSGLSAAVGHEIRNPLTPLMTHVVFCQRALADGFKLYEEVAPKIERDQQEKFSEMLKEFKKRFDKTQGGLDRIKGVVGTLIDLVRARTDNKQAVQLKLVIAAAWEEVRFQTYSETLVIPKLTVDIPGEFPFVEGITQDLQGVFVNLMINSLHAMEKSVNKDITIRGMIDSKYPAMVMIEFQDSGFGIPEENLSKVFDHGFTTKGEKGTGIGLFYCKDNIERVHQGSIAVRSEMSVGTTFTIRLPIFNPAKK</sequence>
<dbReference type="EC" id="2.7.13.3" evidence="2"/>
<organism evidence="12 13">
    <name type="scientific">Candidatus Danuiimicrobium aquiferis</name>
    <dbReference type="NCBI Taxonomy" id="1801832"/>
    <lineage>
        <taxon>Bacteria</taxon>
        <taxon>Pseudomonadati</taxon>
        <taxon>Candidatus Omnitrophota</taxon>
        <taxon>Candidatus Danuiimicrobium</taxon>
    </lineage>
</organism>
<evidence type="ECO:0000256" key="9">
    <source>
        <dbReference type="SAM" id="Coils"/>
    </source>
</evidence>
<gene>
    <name evidence="12" type="ORF">A3G33_02335</name>
</gene>
<feature type="transmembrane region" description="Helical" evidence="10">
    <location>
        <begin position="187"/>
        <end position="205"/>
    </location>
</feature>
<dbReference type="InterPro" id="IPR004358">
    <property type="entry name" value="Sig_transdc_His_kin-like_C"/>
</dbReference>
<evidence type="ECO:0000256" key="1">
    <source>
        <dbReference type="ARBA" id="ARBA00000085"/>
    </source>
</evidence>
<keyword evidence="9" id="KW-0175">Coiled coil</keyword>
<evidence type="ECO:0000256" key="2">
    <source>
        <dbReference type="ARBA" id="ARBA00012438"/>
    </source>
</evidence>
<dbReference type="PANTHER" id="PTHR43065:SF10">
    <property type="entry name" value="PEROXIDE STRESS-ACTIVATED HISTIDINE KINASE MAK3"/>
    <property type="match status" value="1"/>
</dbReference>
<dbReference type="PROSITE" id="PS50109">
    <property type="entry name" value="HIS_KIN"/>
    <property type="match status" value="1"/>
</dbReference>
<keyword evidence="8" id="KW-0902">Two-component regulatory system</keyword>
<dbReference type="AlphaFoldDB" id="A0A1G1L169"/>
<dbReference type="SUPFAM" id="SSF55781">
    <property type="entry name" value="GAF domain-like"/>
    <property type="match status" value="1"/>
</dbReference>
<dbReference type="SUPFAM" id="SSF55874">
    <property type="entry name" value="ATPase domain of HSP90 chaperone/DNA topoisomerase II/histidine kinase"/>
    <property type="match status" value="1"/>
</dbReference>
<dbReference type="Gene3D" id="1.10.287.130">
    <property type="match status" value="1"/>
</dbReference>
<dbReference type="PRINTS" id="PR00344">
    <property type="entry name" value="BCTRLSENSOR"/>
</dbReference>
<evidence type="ECO:0000256" key="4">
    <source>
        <dbReference type="ARBA" id="ARBA00022679"/>
    </source>
</evidence>
<keyword evidence="10" id="KW-0812">Transmembrane</keyword>
<feature type="transmembrane region" description="Helical" evidence="10">
    <location>
        <begin position="147"/>
        <end position="167"/>
    </location>
</feature>
<evidence type="ECO:0000256" key="3">
    <source>
        <dbReference type="ARBA" id="ARBA00022553"/>
    </source>
</evidence>
<comment type="catalytic activity">
    <reaction evidence="1">
        <text>ATP + protein L-histidine = ADP + protein N-phospho-L-histidine.</text>
        <dbReference type="EC" id="2.7.13.3"/>
    </reaction>
</comment>